<proteinExistence type="predicted"/>
<dbReference type="InterPro" id="IPR045190">
    <property type="entry name" value="MCCB/AccD1-like"/>
</dbReference>
<feature type="region of interest" description="Disordered" evidence="1">
    <location>
        <begin position="602"/>
        <end position="634"/>
    </location>
</feature>
<feature type="region of interest" description="Disordered" evidence="1">
    <location>
        <begin position="411"/>
        <end position="491"/>
    </location>
</feature>
<accession>A0ABQ3NVR2</accession>
<feature type="domain" description="CoA carboxyltransferase N-terminal" evidence="2">
    <location>
        <begin position="650"/>
        <end position="901"/>
    </location>
</feature>
<feature type="domain" description="CoA carboxyltransferase C-terminal" evidence="3">
    <location>
        <begin position="900"/>
        <end position="1150"/>
    </location>
</feature>
<keyword evidence="5" id="KW-1185">Reference proteome</keyword>
<dbReference type="InterPro" id="IPR011762">
    <property type="entry name" value="COA_CT_N"/>
</dbReference>
<dbReference type="PANTHER" id="PTHR22855:SF46">
    <property type="entry name" value="METHYLCROTONOYL-COA CARBOXYLASE"/>
    <property type="match status" value="1"/>
</dbReference>
<dbReference type="PROSITE" id="PS50989">
    <property type="entry name" value="COA_CT_CTER"/>
    <property type="match status" value="1"/>
</dbReference>
<dbReference type="InterPro" id="IPR029045">
    <property type="entry name" value="ClpP/crotonase-like_dom_sf"/>
</dbReference>
<feature type="compositionally biased region" description="Low complexity" evidence="1">
    <location>
        <begin position="609"/>
        <end position="618"/>
    </location>
</feature>
<organism evidence="4 5">
    <name type="scientific">Streptomyces virginiae</name>
    <name type="common">Streptomyces cinnamonensis</name>
    <dbReference type="NCBI Taxonomy" id="1961"/>
    <lineage>
        <taxon>Bacteria</taxon>
        <taxon>Bacillati</taxon>
        <taxon>Actinomycetota</taxon>
        <taxon>Actinomycetes</taxon>
        <taxon>Kitasatosporales</taxon>
        <taxon>Streptomycetaceae</taxon>
        <taxon>Streptomyces</taxon>
    </lineage>
</organism>
<evidence type="ECO:0008006" key="6">
    <source>
        <dbReference type="Google" id="ProtNLM"/>
    </source>
</evidence>
<dbReference type="SUPFAM" id="SSF52096">
    <property type="entry name" value="ClpP/crotonase"/>
    <property type="match status" value="2"/>
</dbReference>
<dbReference type="EMBL" id="BNDV01000016">
    <property type="protein sequence ID" value="GHI16838.1"/>
    <property type="molecule type" value="Genomic_DNA"/>
</dbReference>
<evidence type="ECO:0000256" key="1">
    <source>
        <dbReference type="SAM" id="MobiDB-lite"/>
    </source>
</evidence>
<feature type="compositionally biased region" description="Low complexity" evidence="1">
    <location>
        <begin position="431"/>
        <end position="468"/>
    </location>
</feature>
<evidence type="ECO:0000259" key="3">
    <source>
        <dbReference type="PROSITE" id="PS50989"/>
    </source>
</evidence>
<dbReference type="Gene3D" id="3.90.226.10">
    <property type="entry name" value="2-enoyl-CoA Hydratase, Chain A, domain 1"/>
    <property type="match status" value="2"/>
</dbReference>
<dbReference type="InterPro" id="IPR056362">
    <property type="entry name" value="AtuA-like_ferredoxin_dom"/>
</dbReference>
<sequence length="1160" mass="122150">MTRRPLLIGNASGFYGDRSGALREMLTGGPLDVLTGDYLAELTMLILGRDRLKNPDLGYAKTFLRQLEEGLGLAHERGVRLVTNAGGLNPAGLADAVRALAAKVGVPVSVAHVEGDDLTAREDGALTANAYLGGAGITACLRAGADVVVTGRVTDAALVSGPAAWWFDWAPEDHDRLAGAVVAGHVLECGTQATGGNYSFFTGHDVRRPGFPLAEISADGSAVITKHPGTGGVVSAGTVTAQLLYETQGVRYLGPDVTARLDTVRLTDDGPDRVRISGVRGEQPPSTLKVGVTRIGGWRNEVVFVLTGLDIEEKADLVRSQLAETLEGVADAAWTLARTDHEDADTEETASALLRLVVRDPSPDRVGRALTSAAVELALGSYPGFHVTTPPGPAQPYGVFASTSAPATQVPHTAVLPDGTHVPIPAPPSASPGEPAAPSAGPAEQPAGVPASAAEPAAPSASPAFEARGSGGGAPEGVGGAAPAGSGAEPRETVRAPLGALAGARSGDKGGDANVGVWTESAPAWHWLRDTLTVDRFQALLPETRGLAVHRHELPNLRALNFTVTGILGDGVASGHRFDPQAKALGEWLRARHLDIPVDLLPPRPAPRIRPAARPGPRTRTRPGGDRPMTRLRTTVDPHAPEHTSARTAALERLDALDAEHAKALQGGGDKYTARHKKRGKLLARERVELLLDPDTPFLELSPLAAWGSDYPVGASMVTGIGTVEGVECLVTANDPTVRGGASNPWTLKKALRANEIARQNRLPVISLVESGGADLPSQKEIFIPGGAIFRDLTRLSADGIPTVAVVFGNSTAGGAYIPGMSDHTVMIKDRSKVFLGGPPLVKMATGEESDDESLGGADMHARTSGLADHYALDEYDAIRQARRIVARLNHRKPHQDPPKAEEPLYDPEELLGIVPPDLKTPFDPREVIARIVDASDFDEFKPLYGTSLVTGWATLHGYPVGILANAQGVLFSAESQKAAQFIQLANQRDIPLLFLHNTTGYMVGKEYEQGGIVKHGSMMINAVSNSRVPHLSVLIGASYGAGHYGMCGRAYEPRFLFAWPSAKSAVMGPQQLAGVLSIVSRQSAAAKGLPYDEEQDAGMRAFVEAQIESESLPMFLSGRLYDDGVIDPRDTRTVLGLCLSAVHNAPVEGARGGFGVFRM</sequence>
<feature type="compositionally biased region" description="Basic and acidic residues" evidence="1">
    <location>
        <begin position="623"/>
        <end position="634"/>
    </location>
</feature>
<reference evidence="5" key="1">
    <citation type="submission" date="2020-09" db="EMBL/GenBank/DDBJ databases">
        <title>Whole genome shotgun sequence of Streptomyces cinnamonensis NBRC 15873.</title>
        <authorList>
            <person name="Komaki H."/>
            <person name="Tamura T."/>
        </authorList>
    </citation>
    <scope>NUCLEOTIDE SEQUENCE [LARGE SCALE GENOMIC DNA]</scope>
    <source>
        <strain evidence="5">NBRC 15873</strain>
    </source>
</reference>
<protein>
    <recommendedName>
        <fullName evidence="6">Exopolyphosphatase</fullName>
    </recommendedName>
</protein>
<dbReference type="Pfam" id="PF23544">
    <property type="entry name" value="AtuA_ferredoxin"/>
    <property type="match status" value="1"/>
</dbReference>
<dbReference type="Proteomes" id="UP000660554">
    <property type="component" value="Unassembled WGS sequence"/>
</dbReference>
<dbReference type="InterPro" id="IPR011763">
    <property type="entry name" value="COA_CT_C"/>
</dbReference>
<comment type="caution">
    <text evidence="4">The sequence shown here is derived from an EMBL/GenBank/DDBJ whole genome shotgun (WGS) entry which is preliminary data.</text>
</comment>
<dbReference type="Pfam" id="PF07287">
    <property type="entry name" value="AtuA"/>
    <property type="match status" value="1"/>
</dbReference>
<dbReference type="PROSITE" id="PS50980">
    <property type="entry name" value="COA_CT_NTER"/>
    <property type="match status" value="1"/>
</dbReference>
<evidence type="ECO:0000313" key="4">
    <source>
        <dbReference type="EMBL" id="GHI16838.1"/>
    </source>
</evidence>
<evidence type="ECO:0000313" key="5">
    <source>
        <dbReference type="Proteomes" id="UP000660554"/>
    </source>
</evidence>
<name>A0ABQ3NVR2_STRVG</name>
<dbReference type="InterPro" id="IPR010839">
    <property type="entry name" value="AtuA_N"/>
</dbReference>
<dbReference type="Pfam" id="PF01039">
    <property type="entry name" value="Carboxyl_trans"/>
    <property type="match status" value="1"/>
</dbReference>
<evidence type="ECO:0000259" key="2">
    <source>
        <dbReference type="PROSITE" id="PS50980"/>
    </source>
</evidence>
<gene>
    <name evidence="4" type="ORF">Scinn_63010</name>
</gene>
<dbReference type="PANTHER" id="PTHR22855">
    <property type="entry name" value="ACETYL, PROPIONYL, PYRUVATE, AND GLUTACONYL CARBOXYLASE-RELATED"/>
    <property type="match status" value="1"/>
</dbReference>
<dbReference type="InterPro" id="IPR034733">
    <property type="entry name" value="AcCoA_carboxyl_beta"/>
</dbReference>
<feature type="compositionally biased region" description="Gly residues" evidence="1">
    <location>
        <begin position="469"/>
        <end position="482"/>
    </location>
</feature>